<dbReference type="AlphaFoldDB" id="A0AAV8A5J7"/>
<dbReference type="Proteomes" id="UP001146793">
    <property type="component" value="Unassembled WGS sequence"/>
</dbReference>
<feature type="region of interest" description="Disordered" evidence="1">
    <location>
        <begin position="263"/>
        <end position="296"/>
    </location>
</feature>
<dbReference type="GO" id="GO:0019185">
    <property type="term" value="C:snRNA-activating protein complex"/>
    <property type="evidence" value="ECO:0007669"/>
    <property type="project" value="TreeGrafter"/>
</dbReference>
<dbReference type="GO" id="GO:0043565">
    <property type="term" value="F:sequence-specific DNA binding"/>
    <property type="evidence" value="ECO:0007669"/>
    <property type="project" value="TreeGrafter"/>
</dbReference>
<evidence type="ECO:0000313" key="2">
    <source>
        <dbReference type="EMBL" id="KAJ3449519.1"/>
    </source>
</evidence>
<dbReference type="Pfam" id="PF09808">
    <property type="entry name" value="SNAPC1"/>
    <property type="match status" value="1"/>
</dbReference>
<protein>
    <submittedName>
        <fullName evidence="2">snRNA-activating protein complex subunit</fullName>
    </submittedName>
</protein>
<dbReference type="EMBL" id="JANTQA010000012">
    <property type="protein sequence ID" value="KAJ3449519.1"/>
    <property type="molecule type" value="Genomic_DNA"/>
</dbReference>
<dbReference type="PANTHER" id="PTHR15131">
    <property type="entry name" value="SMALL NUCLEAR RNA ACTIVATING COMPLEX, POLYPEPTIDE 1"/>
    <property type="match status" value="1"/>
</dbReference>
<proteinExistence type="predicted"/>
<reference evidence="2" key="1">
    <citation type="submission" date="2022-08" db="EMBL/GenBank/DDBJ databases">
        <title>Novel sulphate-reducing endosymbionts in the free-living metamonad Anaeramoeba.</title>
        <authorList>
            <person name="Jerlstrom-Hultqvist J."/>
            <person name="Cepicka I."/>
            <person name="Gallot-Lavallee L."/>
            <person name="Salas-Leiva D."/>
            <person name="Curtis B.A."/>
            <person name="Zahonova K."/>
            <person name="Pipaliya S."/>
            <person name="Dacks J."/>
            <person name="Roger A.J."/>
        </authorList>
    </citation>
    <scope>NUCLEOTIDE SEQUENCE</scope>
    <source>
        <strain evidence="2">Busselton2</strain>
    </source>
</reference>
<feature type="compositionally biased region" description="Acidic residues" evidence="1">
    <location>
        <begin position="270"/>
        <end position="296"/>
    </location>
</feature>
<dbReference type="PANTHER" id="PTHR15131:SF3">
    <property type="entry name" value="SNRNA-ACTIVATING PROTEIN COMPLEX SUBUNIT 1"/>
    <property type="match status" value="1"/>
</dbReference>
<name>A0AAV8A5J7_9EUKA</name>
<dbReference type="InterPro" id="IPR019188">
    <property type="entry name" value="SNAPC1"/>
</dbReference>
<accession>A0AAV8A5J7</accession>
<organism evidence="2 3">
    <name type="scientific">Anaeramoeba flamelloides</name>
    <dbReference type="NCBI Taxonomy" id="1746091"/>
    <lineage>
        <taxon>Eukaryota</taxon>
        <taxon>Metamonada</taxon>
        <taxon>Anaeramoebidae</taxon>
        <taxon>Anaeramoeba</taxon>
    </lineage>
</organism>
<dbReference type="GO" id="GO:0042796">
    <property type="term" value="P:snRNA transcription by RNA polymerase III"/>
    <property type="evidence" value="ECO:0007669"/>
    <property type="project" value="TreeGrafter"/>
</dbReference>
<gene>
    <name evidence="2" type="ORF">M0812_05672</name>
</gene>
<comment type="caution">
    <text evidence="2">The sequence shown here is derived from an EMBL/GenBank/DDBJ whole genome shotgun (WGS) entry which is preliminary data.</text>
</comment>
<dbReference type="GO" id="GO:0042795">
    <property type="term" value="P:snRNA transcription by RNA polymerase II"/>
    <property type="evidence" value="ECO:0007669"/>
    <property type="project" value="TreeGrafter"/>
</dbReference>
<sequence>MTNSNPRLEHVLAIKGLIQEFVNSSTMDFSVFKKIWSKKQISTSCPTKYQRHIRPEDFFQVVCGVALGYFQNSGSLESRAGALYTLFLLYNTQQYSPLKKIEVSPSIWEYILAFYSQVVKQSLKDPFVIFRKMTNDKLWLFCGHEHRFLDRGGSHLSTYGRVGLVKRKKTRRSKKNKEKEEQKMMDNEGIVIDSEVLSRINLSGIGDTQAIKDTLERYNKIRNNIVEKEPLLTEYDRVLDKNVDLIKEIESINTTLLQLEQQLKQNQGNYDEDGVEEEDEDEDEDEDDEYDDFFEN</sequence>
<evidence type="ECO:0000313" key="3">
    <source>
        <dbReference type="Proteomes" id="UP001146793"/>
    </source>
</evidence>
<evidence type="ECO:0000256" key="1">
    <source>
        <dbReference type="SAM" id="MobiDB-lite"/>
    </source>
</evidence>